<protein>
    <submittedName>
        <fullName evidence="1">Uncharacterized protein</fullName>
    </submittedName>
</protein>
<accession>A0A3M7PGJ6</accession>
<dbReference type="AlphaFoldDB" id="A0A3M7PGJ6"/>
<proteinExistence type="predicted"/>
<evidence type="ECO:0000313" key="1">
    <source>
        <dbReference type="EMBL" id="RMZ98235.1"/>
    </source>
</evidence>
<dbReference type="Proteomes" id="UP000276133">
    <property type="component" value="Unassembled WGS sequence"/>
</dbReference>
<comment type="caution">
    <text evidence="1">The sequence shown here is derived from an EMBL/GenBank/DDBJ whole genome shotgun (WGS) entry which is preliminary data.</text>
</comment>
<keyword evidence="2" id="KW-1185">Reference proteome</keyword>
<evidence type="ECO:0000313" key="2">
    <source>
        <dbReference type="Proteomes" id="UP000276133"/>
    </source>
</evidence>
<reference evidence="1 2" key="1">
    <citation type="journal article" date="2018" name="Sci. Rep.">
        <title>Genomic signatures of local adaptation to the degree of environmental predictability in rotifers.</title>
        <authorList>
            <person name="Franch-Gras L."/>
            <person name="Hahn C."/>
            <person name="Garcia-Roger E.M."/>
            <person name="Carmona M.J."/>
            <person name="Serra M."/>
            <person name="Gomez A."/>
        </authorList>
    </citation>
    <scope>NUCLEOTIDE SEQUENCE [LARGE SCALE GENOMIC DNA]</scope>
    <source>
        <strain evidence="1">HYR1</strain>
    </source>
</reference>
<name>A0A3M7PGJ6_BRAPC</name>
<gene>
    <name evidence="1" type="ORF">BpHYR1_039791</name>
</gene>
<dbReference type="EMBL" id="REGN01010894">
    <property type="protein sequence ID" value="RMZ98235.1"/>
    <property type="molecule type" value="Genomic_DNA"/>
</dbReference>
<sequence length="68" mass="8266">MNKLLSIYYIENKNFILGLRIFKKNDFNFIFLNHRHQNQILGLLVRHQKTNIYDQNFLFQFGSPEGVY</sequence>
<organism evidence="1 2">
    <name type="scientific">Brachionus plicatilis</name>
    <name type="common">Marine rotifer</name>
    <name type="synonym">Brachionus muelleri</name>
    <dbReference type="NCBI Taxonomy" id="10195"/>
    <lineage>
        <taxon>Eukaryota</taxon>
        <taxon>Metazoa</taxon>
        <taxon>Spiralia</taxon>
        <taxon>Gnathifera</taxon>
        <taxon>Rotifera</taxon>
        <taxon>Eurotatoria</taxon>
        <taxon>Monogononta</taxon>
        <taxon>Pseudotrocha</taxon>
        <taxon>Ploima</taxon>
        <taxon>Brachionidae</taxon>
        <taxon>Brachionus</taxon>
    </lineage>
</organism>